<protein>
    <submittedName>
        <fullName evidence="2">Uncharacterized protein</fullName>
    </submittedName>
</protein>
<feature type="compositionally biased region" description="Polar residues" evidence="1">
    <location>
        <begin position="456"/>
        <end position="485"/>
    </location>
</feature>
<proteinExistence type="predicted"/>
<evidence type="ECO:0000313" key="2">
    <source>
        <dbReference type="EMBL" id="UKK02205.2"/>
    </source>
</evidence>
<dbReference type="InterPro" id="IPR027267">
    <property type="entry name" value="AH/BAR_dom_sf"/>
</dbReference>
<evidence type="ECO:0000256" key="1">
    <source>
        <dbReference type="SAM" id="MobiDB-lite"/>
    </source>
</evidence>
<accession>A0A976MD63</accession>
<feature type="region of interest" description="Disordered" evidence="1">
    <location>
        <begin position="1267"/>
        <end position="1287"/>
    </location>
</feature>
<evidence type="ECO:0000313" key="3">
    <source>
        <dbReference type="Proteomes" id="UP000244811"/>
    </source>
</evidence>
<feature type="region of interest" description="Disordered" evidence="1">
    <location>
        <begin position="1782"/>
        <end position="1816"/>
    </location>
</feature>
<reference evidence="2" key="1">
    <citation type="submission" date="2022-07" db="EMBL/GenBank/DDBJ databases">
        <title>Evaluation of T. orientalis genome assembly methods using nanopore sequencing and analysis of variation between genomes.</title>
        <authorList>
            <person name="Yam J."/>
            <person name="Micallef M.L."/>
            <person name="Liu M."/>
            <person name="Djordjevic S.P."/>
            <person name="Bogema D.R."/>
            <person name="Jenkins C."/>
        </authorList>
    </citation>
    <scope>NUCLEOTIDE SEQUENCE</scope>
    <source>
        <strain evidence="2">Goon Nure</strain>
    </source>
</reference>
<organism evidence="2 3">
    <name type="scientific">Theileria orientalis</name>
    <dbReference type="NCBI Taxonomy" id="68886"/>
    <lineage>
        <taxon>Eukaryota</taxon>
        <taxon>Sar</taxon>
        <taxon>Alveolata</taxon>
        <taxon>Apicomplexa</taxon>
        <taxon>Aconoidasida</taxon>
        <taxon>Piroplasmida</taxon>
        <taxon>Theileriidae</taxon>
        <taxon>Theileria</taxon>
    </lineage>
</organism>
<feature type="region of interest" description="Disordered" evidence="1">
    <location>
        <begin position="453"/>
        <end position="487"/>
    </location>
</feature>
<dbReference type="EMBL" id="CP056071">
    <property type="protein sequence ID" value="UKK02205.2"/>
    <property type="molecule type" value="Genomic_DNA"/>
</dbReference>
<name>A0A976MD63_THEOR</name>
<sequence length="2078" mass="238248">MELNDLSESQQELLHPLIRLKTDVSLDSLVVLRDVFNDLSEAYNTFSSSIKDAEQKLLTCYNLASSGSLTPQACEALLMVRGNMPNVSNVVLSATAEQSGVLSVMQGMLSFLNRVKEESNQLSNNLDKSVVDPFSSFSNEYLKTFGKDEKRAFRQDISGLIPKLQEFKKSPNYSHSQIRKHVDGVLKAHKELQECTAYETELSQHAANDPKQVSKAKSRTVRAKLALGNQIRDLFAAAPELNEIGSFKNADVDTLSQLSKLSKKQTESPNRDQQPGDVVNFTGNAAEYQSKFCDLEVKRLQLISKCFQHWMDNHAKYEKGVYSELEKLWKDVTKFYPNSDYQKFESHLTGKSVQTESTHSRMFIPREPGPIDDYTTLALNTFSDPSTPMELSENEGDDMEEYDMYKSKNGGLENAASHKKTISEASNMNTSGRRAQGLNTIDNLTVLQMMKGPATISPTNKNNSKISPKSGNNQGNHNTSSTNVKAPTAMTHPMESALKKSHQQDKDGGVKFENKKDKMVENSLEQKMELKTDSKTFVSSYYNVNVGSTPPKAKPGMSGVPGDKRTVSGLISETVKSGGVLETRGEQEIRENVGEKVVEAGPSSQENKGAKLVNQDAYSQLMQKTEKLSTKLGDVKVAVVKPKEGDKTVPTVRIDNRERTEGVSKQSENKEINASLLVDSVMKSFKKEEPERSTNEYGFGFLNDKKGERGEAMFILESTRMRLDNHMLNLFNRCKTKNTRSKFDWLSDEIEDIVKIFEDYDTYPFTIDYENLANFKRPSEINVPMLRYSLFDKYMDEGQWDMLSLEVLMLTHRHISSFVNHPELAKDEGDLRDYLLANLGVLDQTLIKFRKTIETYRSRCKVSDFEYSILEIVLKPRDTFTSSSPSMNLHIMDVRYRILLLIDSFSKGEIAINSEKLFVIPEFYRWMYRQLHIVHVSVLQKLSRVINLIPTHSEDLPEQWLRCLNSKNPGEELKHGFKFEEDTKVSKMCNQILLELMNALGMVNTLKEFAVSKITKKAYQETQEPLDRVKAMLLELMKTMVAVEELDENVSDHFKPRASVSTFRSKADKKTQNLGESRAIRQMDANENEEEVDLKEEDFVVNLDFYNDDDISVLAELRRRRALCFRQCIPREYRTKPGKFISRKVAKNDLSSARGWNKYFKRRVDPLVLSKCWGMEEPVVLMICSSLHKYLSCDNIAYSKFPQYFQAVVYTTSFMQTGVLPNFNILKRSVKGNENSNYKNQIPIVAHSILAARAYWFSKIVNPDVRGEEESNNRESEHQQHEQATRQTDEFYKRLRISLTGIRERLHSMLNSKFRVTEDLAKQLYILLQMPSNLHYLPTGLSDLNSYLLFDMGKYRSGGVYKPEDLLPEYIYHDKSCIELITLKNLNEVSKSVVTQMKGMHLDKAYNKVHVFMSQLLSQQSPVTLSMDEQEEPWDYSLLTPSRKERTVASALYLRFIAATFKNELFKCLCEYAKFIADEALFYILAIFVMMFRVLYPRLSEHIPYLSLFESDEESDLYNMINVFRFIVNKNAIIFTNECIEGTRETNDVSLDENALFPLIVEEMLQMLRHQCTVSSSIWNGFVQFAEFSSLLANCSILHLKKVYRTVAVNPAVLMFQLRKLMLFQREVDASYIVRSPVSDPGLQEQRLLNCMFFTYKNSNHKLSGHIEFIKMIKQSLIGALEHKFVGITELVDSAVKHETWQSIGPENMCTSGAVDLITVLKFSISASFELAPPVEWLILPFTNACESSLRSYYRGISNFYALKLLYNIHFYLVQGEPGVQDQEGLGESKARENASGVLSGENGGPGSDDENEKKGKKTLWKRLKHTIGGKSPKGSTHANFLANLENYAKYFENKSVMEDLARVSSLDYVSNQIIEIPGEIFQFYYNQLRDRDPDYEFLHKAIGTSTVSDTEKFFYIEPHQLLQLPHSKSLSSLILASQRILKRDANQCILDVITIVMWKVVFVDFRKQIFYKLYTPDVLEGYKIENIVERFPETVYPFVERLPEGYVQFAYNNFFEAFIKSIFYVIRYMHHKDYKFNRTNLKVLYHDVDSLTRLLEKHSQDNLGLLSNMKNYITKLA</sequence>
<dbReference type="Gene3D" id="1.20.1270.60">
    <property type="entry name" value="Arfaptin homology (AH) domain/BAR domain"/>
    <property type="match status" value="1"/>
</dbReference>
<gene>
    <name evidence="2" type="ORF">MACK_001560</name>
</gene>
<dbReference type="Proteomes" id="UP000244811">
    <property type="component" value="Chromosome 2"/>
</dbReference>